<dbReference type="EMBL" id="JBFXLS010000033">
    <property type="protein sequence ID" value="KAL2825994.1"/>
    <property type="molecule type" value="Genomic_DNA"/>
</dbReference>
<protein>
    <submittedName>
        <fullName evidence="1">Uncharacterized protein</fullName>
    </submittedName>
</protein>
<keyword evidence="2" id="KW-1185">Reference proteome</keyword>
<gene>
    <name evidence="1" type="ORF">BDW59DRAFT_69045</name>
</gene>
<dbReference type="Proteomes" id="UP001610335">
    <property type="component" value="Unassembled WGS sequence"/>
</dbReference>
<organism evidence="1 2">
    <name type="scientific">Aspergillus cavernicola</name>
    <dbReference type="NCBI Taxonomy" id="176166"/>
    <lineage>
        <taxon>Eukaryota</taxon>
        <taxon>Fungi</taxon>
        <taxon>Dikarya</taxon>
        <taxon>Ascomycota</taxon>
        <taxon>Pezizomycotina</taxon>
        <taxon>Eurotiomycetes</taxon>
        <taxon>Eurotiomycetidae</taxon>
        <taxon>Eurotiales</taxon>
        <taxon>Aspergillaceae</taxon>
        <taxon>Aspergillus</taxon>
        <taxon>Aspergillus subgen. Nidulantes</taxon>
    </lineage>
</organism>
<evidence type="ECO:0000313" key="1">
    <source>
        <dbReference type="EMBL" id="KAL2825994.1"/>
    </source>
</evidence>
<sequence length="60" mass="6750">MVSTVRSESVIQILPSFSISRFSLSFFFFAYSTGIDLLTDVYKGKKHATYGPGILIRRIS</sequence>
<accession>A0ABR4IE18</accession>
<comment type="caution">
    <text evidence="1">The sequence shown here is derived from an EMBL/GenBank/DDBJ whole genome shotgun (WGS) entry which is preliminary data.</text>
</comment>
<reference evidence="1 2" key="1">
    <citation type="submission" date="2024-07" db="EMBL/GenBank/DDBJ databases">
        <title>Section-level genome sequencing and comparative genomics of Aspergillus sections Usti and Cavernicolus.</title>
        <authorList>
            <consortium name="Lawrence Berkeley National Laboratory"/>
            <person name="Nybo J.L."/>
            <person name="Vesth T.C."/>
            <person name="Theobald S."/>
            <person name="Frisvad J.C."/>
            <person name="Larsen T.O."/>
            <person name="Kjaerboelling I."/>
            <person name="Rothschild-Mancinelli K."/>
            <person name="Lyhne E.K."/>
            <person name="Kogle M.E."/>
            <person name="Barry K."/>
            <person name="Clum A."/>
            <person name="Na H."/>
            <person name="Ledsgaard L."/>
            <person name="Lin J."/>
            <person name="Lipzen A."/>
            <person name="Kuo A."/>
            <person name="Riley R."/>
            <person name="Mondo S."/>
            <person name="LaButti K."/>
            <person name="Haridas S."/>
            <person name="Pangalinan J."/>
            <person name="Salamov A.A."/>
            <person name="Simmons B.A."/>
            <person name="Magnuson J.K."/>
            <person name="Chen J."/>
            <person name="Drula E."/>
            <person name="Henrissat B."/>
            <person name="Wiebenga A."/>
            <person name="Lubbers R.J."/>
            <person name="Gomes A.C."/>
            <person name="Makela M.R."/>
            <person name="Stajich J."/>
            <person name="Grigoriev I.V."/>
            <person name="Mortensen U.H."/>
            <person name="De vries R.P."/>
            <person name="Baker S.E."/>
            <person name="Andersen M.R."/>
        </authorList>
    </citation>
    <scope>NUCLEOTIDE SEQUENCE [LARGE SCALE GENOMIC DNA]</scope>
    <source>
        <strain evidence="1 2">CBS 600.67</strain>
    </source>
</reference>
<proteinExistence type="predicted"/>
<evidence type="ECO:0000313" key="2">
    <source>
        <dbReference type="Proteomes" id="UP001610335"/>
    </source>
</evidence>
<name>A0ABR4IE18_9EURO</name>